<evidence type="ECO:0000313" key="3">
    <source>
        <dbReference type="Proteomes" id="UP000092460"/>
    </source>
</evidence>
<dbReference type="EnsemblMetazoa" id="GPPI029939-RA">
    <property type="protein sequence ID" value="GPPI029939-PA"/>
    <property type="gene ID" value="GPPI029939"/>
</dbReference>
<keyword evidence="1" id="KW-0472">Membrane</keyword>
<dbReference type="AlphaFoldDB" id="A0A1B0BH71"/>
<dbReference type="EMBL" id="JXJN01014201">
    <property type="status" value="NOT_ANNOTATED_CDS"/>
    <property type="molecule type" value="Genomic_DNA"/>
</dbReference>
<evidence type="ECO:0000313" key="2">
    <source>
        <dbReference type="EnsemblMetazoa" id="GPPI029939-PA"/>
    </source>
</evidence>
<organism evidence="2 3">
    <name type="scientific">Glossina palpalis gambiensis</name>
    <dbReference type="NCBI Taxonomy" id="67801"/>
    <lineage>
        <taxon>Eukaryota</taxon>
        <taxon>Metazoa</taxon>
        <taxon>Ecdysozoa</taxon>
        <taxon>Arthropoda</taxon>
        <taxon>Hexapoda</taxon>
        <taxon>Insecta</taxon>
        <taxon>Pterygota</taxon>
        <taxon>Neoptera</taxon>
        <taxon>Endopterygota</taxon>
        <taxon>Diptera</taxon>
        <taxon>Brachycera</taxon>
        <taxon>Muscomorpha</taxon>
        <taxon>Hippoboscoidea</taxon>
        <taxon>Glossinidae</taxon>
        <taxon>Glossina</taxon>
    </lineage>
</organism>
<reference evidence="3" key="1">
    <citation type="submission" date="2015-01" db="EMBL/GenBank/DDBJ databases">
        <authorList>
            <person name="Aksoy S."/>
            <person name="Warren W."/>
            <person name="Wilson R.K."/>
        </authorList>
    </citation>
    <scope>NUCLEOTIDE SEQUENCE [LARGE SCALE GENOMIC DNA]</scope>
    <source>
        <strain evidence="3">IAEA</strain>
    </source>
</reference>
<accession>A0A1B0BH71</accession>
<name>A0A1B0BH71_9MUSC</name>
<dbReference type="VEuPathDB" id="VectorBase:GPPI029939"/>
<proteinExistence type="predicted"/>
<keyword evidence="3" id="KW-1185">Reference proteome</keyword>
<feature type="transmembrane region" description="Helical" evidence="1">
    <location>
        <begin position="83"/>
        <end position="102"/>
    </location>
</feature>
<evidence type="ECO:0000256" key="1">
    <source>
        <dbReference type="SAM" id="Phobius"/>
    </source>
</evidence>
<dbReference type="Proteomes" id="UP000092460">
    <property type="component" value="Unassembled WGS sequence"/>
</dbReference>
<protein>
    <submittedName>
        <fullName evidence="2">Uncharacterized protein</fullName>
    </submittedName>
</protein>
<reference evidence="2" key="2">
    <citation type="submission" date="2020-05" db="UniProtKB">
        <authorList>
            <consortium name="EnsemblMetazoa"/>
        </authorList>
    </citation>
    <scope>IDENTIFICATION</scope>
    <source>
        <strain evidence="2">IAEA</strain>
    </source>
</reference>
<sequence length="110" mass="12688">RNNRNFKLCEQEQELYKLCEQEQELETNCKGRRMHSRIECLCCIILQSTYTTVFSTDNSPTDIENISIPIFPLTHNVITVSKIQTNFVILIIIIIIMGGIGIRGKNICRL</sequence>
<keyword evidence="1" id="KW-0812">Transmembrane</keyword>
<keyword evidence="1" id="KW-1133">Transmembrane helix</keyword>